<comment type="caution">
    <text evidence="1">The sequence shown here is derived from an EMBL/GenBank/DDBJ whole genome shotgun (WGS) entry which is preliminary data.</text>
</comment>
<evidence type="ECO:0000313" key="1">
    <source>
        <dbReference type="EMBL" id="KAG7349957.1"/>
    </source>
</evidence>
<reference evidence="1" key="1">
    <citation type="journal article" date="2021" name="Sci. Rep.">
        <title>Diploid genomic architecture of Nitzschia inconspicua, an elite biomass production diatom.</title>
        <authorList>
            <person name="Oliver A."/>
            <person name="Podell S."/>
            <person name="Pinowska A."/>
            <person name="Traller J.C."/>
            <person name="Smith S.R."/>
            <person name="McClure R."/>
            <person name="Beliaev A."/>
            <person name="Bohutskyi P."/>
            <person name="Hill E.A."/>
            <person name="Rabines A."/>
            <person name="Zheng H."/>
            <person name="Allen L.Z."/>
            <person name="Kuo A."/>
            <person name="Grigoriev I.V."/>
            <person name="Allen A.E."/>
            <person name="Hazlebeck D."/>
            <person name="Allen E.E."/>
        </authorList>
    </citation>
    <scope>NUCLEOTIDE SEQUENCE</scope>
    <source>
        <strain evidence="1">Hildebrandi</strain>
    </source>
</reference>
<reference evidence="1" key="2">
    <citation type="submission" date="2021-04" db="EMBL/GenBank/DDBJ databases">
        <authorList>
            <person name="Podell S."/>
        </authorList>
    </citation>
    <scope>NUCLEOTIDE SEQUENCE</scope>
    <source>
        <strain evidence="1">Hildebrandi</strain>
    </source>
</reference>
<evidence type="ECO:0000313" key="2">
    <source>
        <dbReference type="Proteomes" id="UP000693970"/>
    </source>
</evidence>
<accession>A0A9K3KUQ0</accession>
<sequence>MDQMNYVPYDKRGGSIKEALSVYINEKKSDKTVFDTVDSTEMISRNRLVVAPESGENDIDDDGTVDFHKTVTKRIVPRKEFQQKDGVGTPINATPFTTATKEVTPLLEQVFFFKNGNPKKFQTNMLSKTSKALDDLTQSSVDVLQASHTNVADAFDSCGPCISLKRTWVSVGGHQILDNLILREPFAIGLAVVKIHILSSTRKEAKNIVAPSGASLFWTRAANDDAFVKFQSLLDPKMNVKEYAGGWLINDVHDLAVPITEKDIEKMKMALEGRLEDHVSLQDDSKTCVMFFWPGPNDSIT</sequence>
<dbReference type="EMBL" id="JAGRRH010000019">
    <property type="protein sequence ID" value="KAG7349957.1"/>
    <property type="molecule type" value="Genomic_DNA"/>
</dbReference>
<name>A0A9K3KUQ0_9STRA</name>
<gene>
    <name evidence="1" type="ORF">IV203_012554</name>
</gene>
<organism evidence="1 2">
    <name type="scientific">Nitzschia inconspicua</name>
    <dbReference type="NCBI Taxonomy" id="303405"/>
    <lineage>
        <taxon>Eukaryota</taxon>
        <taxon>Sar</taxon>
        <taxon>Stramenopiles</taxon>
        <taxon>Ochrophyta</taxon>
        <taxon>Bacillariophyta</taxon>
        <taxon>Bacillariophyceae</taxon>
        <taxon>Bacillariophycidae</taxon>
        <taxon>Bacillariales</taxon>
        <taxon>Bacillariaceae</taxon>
        <taxon>Nitzschia</taxon>
    </lineage>
</organism>
<keyword evidence="2" id="KW-1185">Reference proteome</keyword>
<dbReference type="AlphaFoldDB" id="A0A9K3KUQ0"/>
<protein>
    <submittedName>
        <fullName evidence="1">Uncharacterized protein</fullName>
    </submittedName>
</protein>
<proteinExistence type="predicted"/>
<dbReference type="Proteomes" id="UP000693970">
    <property type="component" value="Unassembled WGS sequence"/>
</dbReference>